<dbReference type="InterPro" id="IPR013216">
    <property type="entry name" value="Methyltransf_11"/>
</dbReference>
<dbReference type="CDD" id="cd02440">
    <property type="entry name" value="AdoMet_MTases"/>
    <property type="match status" value="1"/>
</dbReference>
<protein>
    <recommendedName>
        <fullName evidence="1">Methyltransferase type 11 domain-containing protein</fullName>
    </recommendedName>
</protein>
<sequence length="357" mass="40433">MGDQLEQVRERWNAFAVRFTDTANKRMTLQCSQHLHSHMQLDRAQNVLEVAAGAGLGSLDVAQYLVDGRSKLPRETKRTFTVTDLSPVMVGLAQKNLSGVGSANVEIKCQEANGQELVDVATGSLDRYIDSLCIQLAPDSDAILREANRVLTSDGIAGFTIWGSPDRSGNFTIASAANKEMGLEENAGEHSNFAMGKDLPALRQRFAAAGFTRVQIWPFQCVVELWSGEEFAKFLEDTHPMEDEALRVKRRAIRRNASSCKHCKQQVLYYKESEQAIRHLKKCAPFQELRHQFAFVYPFSDVLPLYNQKIYAKDTAKKRVKTDPTHASVKVKVKLKVKPKPKLKRGRRPRYRLRRWK</sequence>
<dbReference type="GO" id="GO:0008757">
    <property type="term" value="F:S-adenosylmethionine-dependent methyltransferase activity"/>
    <property type="evidence" value="ECO:0007669"/>
    <property type="project" value="InterPro"/>
</dbReference>
<evidence type="ECO:0000313" key="2">
    <source>
        <dbReference type="EMBL" id="KAE9026899.1"/>
    </source>
</evidence>
<comment type="caution">
    <text evidence="2">The sequence shown here is derived from an EMBL/GenBank/DDBJ whole genome shotgun (WGS) entry which is preliminary data.</text>
</comment>
<dbReference type="InterPro" id="IPR029063">
    <property type="entry name" value="SAM-dependent_MTases_sf"/>
</dbReference>
<name>A0A6A3M4Q7_9STRA</name>
<accession>A0A6A3M4Q7</accession>
<dbReference type="Pfam" id="PF08241">
    <property type="entry name" value="Methyltransf_11"/>
    <property type="match status" value="1"/>
</dbReference>
<dbReference type="Proteomes" id="UP000429607">
    <property type="component" value="Unassembled WGS sequence"/>
</dbReference>
<evidence type="ECO:0000259" key="1">
    <source>
        <dbReference type="Pfam" id="PF08241"/>
    </source>
</evidence>
<reference evidence="2 3" key="1">
    <citation type="submission" date="2018-09" db="EMBL/GenBank/DDBJ databases">
        <title>Genomic investigation of the strawberry pathogen Phytophthora fragariae indicates pathogenicity is determined by transcriptional variation in three key races.</title>
        <authorList>
            <person name="Adams T.M."/>
            <person name="Armitage A.D."/>
            <person name="Sobczyk M.K."/>
            <person name="Bates H.J."/>
            <person name="Dunwell J.M."/>
            <person name="Nellist C.F."/>
            <person name="Harrison R.J."/>
        </authorList>
    </citation>
    <scope>NUCLEOTIDE SEQUENCE [LARGE SCALE GENOMIC DNA]</scope>
    <source>
        <strain evidence="2 3">SCRP249</strain>
    </source>
</reference>
<feature type="domain" description="Methyltransferase type 11" evidence="1">
    <location>
        <begin position="76"/>
        <end position="157"/>
    </location>
</feature>
<dbReference type="SUPFAM" id="SSF53335">
    <property type="entry name" value="S-adenosyl-L-methionine-dependent methyltransferases"/>
    <property type="match status" value="1"/>
</dbReference>
<dbReference type="Gene3D" id="3.40.50.150">
    <property type="entry name" value="Vaccinia Virus protein VP39"/>
    <property type="match status" value="1"/>
</dbReference>
<proteinExistence type="predicted"/>
<gene>
    <name evidence="2" type="ORF">PR001_g12088</name>
</gene>
<evidence type="ECO:0000313" key="3">
    <source>
        <dbReference type="Proteomes" id="UP000429607"/>
    </source>
</evidence>
<dbReference type="EMBL" id="QXFV01000771">
    <property type="protein sequence ID" value="KAE9026899.1"/>
    <property type="molecule type" value="Genomic_DNA"/>
</dbReference>
<dbReference type="AlphaFoldDB" id="A0A6A3M4Q7"/>
<organism evidence="2 3">
    <name type="scientific">Phytophthora rubi</name>
    <dbReference type="NCBI Taxonomy" id="129364"/>
    <lineage>
        <taxon>Eukaryota</taxon>
        <taxon>Sar</taxon>
        <taxon>Stramenopiles</taxon>
        <taxon>Oomycota</taxon>
        <taxon>Peronosporomycetes</taxon>
        <taxon>Peronosporales</taxon>
        <taxon>Peronosporaceae</taxon>
        <taxon>Phytophthora</taxon>
    </lineage>
</organism>